<evidence type="ECO:0000313" key="2">
    <source>
        <dbReference type="EMBL" id="KYF73520.1"/>
    </source>
</evidence>
<protein>
    <submittedName>
        <fullName evidence="2">Uncharacterized protein</fullName>
    </submittedName>
</protein>
<sequence length="212" mass="20718">MGLLAACGSVDGDNGGGGSGGAGGGDGPRGPGSGGAGGSTDGGGAGGSDDTGSPDALQACLDYCDEVSQCDDPGASCADDFCEDQLQRAGAECEDEFGAAFACFLPLATVQCGFEPPDACRDEIDALEACTALHGCGGQLCQGGGGAEGETCGCVSTCQGKRYETRCDTLAGGDTTCVCLVDDVEVGTCEGESATACGVKESCCQTEYFNIP</sequence>
<dbReference type="Proteomes" id="UP000075260">
    <property type="component" value="Unassembled WGS sequence"/>
</dbReference>
<feature type="compositionally biased region" description="Gly residues" evidence="1">
    <location>
        <begin position="13"/>
        <end position="49"/>
    </location>
</feature>
<proteinExistence type="predicted"/>
<evidence type="ECO:0000256" key="1">
    <source>
        <dbReference type="SAM" id="MobiDB-lite"/>
    </source>
</evidence>
<accession>A0A150QZT5</accession>
<comment type="caution">
    <text evidence="2">The sequence shown here is derived from an EMBL/GenBank/DDBJ whole genome shotgun (WGS) entry which is preliminary data.</text>
</comment>
<reference evidence="2 3" key="1">
    <citation type="submission" date="2014-02" db="EMBL/GenBank/DDBJ databases">
        <title>The small core and large imbalanced accessory genome model reveals a collaborative survival strategy of Sorangium cellulosum strains in nature.</title>
        <authorList>
            <person name="Han K."/>
            <person name="Peng R."/>
            <person name="Blom J."/>
            <person name="Li Y.-Z."/>
        </authorList>
    </citation>
    <scope>NUCLEOTIDE SEQUENCE [LARGE SCALE GENOMIC DNA]</scope>
    <source>
        <strain evidence="2 3">So0008-312</strain>
    </source>
</reference>
<gene>
    <name evidence="2" type="ORF">BE15_15760</name>
</gene>
<dbReference type="AlphaFoldDB" id="A0A150QZT5"/>
<feature type="region of interest" description="Disordered" evidence="1">
    <location>
        <begin position="1"/>
        <end position="51"/>
    </location>
</feature>
<dbReference type="EMBL" id="JEMA01000186">
    <property type="protein sequence ID" value="KYF73520.1"/>
    <property type="molecule type" value="Genomic_DNA"/>
</dbReference>
<evidence type="ECO:0000313" key="3">
    <source>
        <dbReference type="Proteomes" id="UP000075260"/>
    </source>
</evidence>
<name>A0A150QZT5_SORCE</name>
<organism evidence="2 3">
    <name type="scientific">Sorangium cellulosum</name>
    <name type="common">Polyangium cellulosum</name>
    <dbReference type="NCBI Taxonomy" id="56"/>
    <lineage>
        <taxon>Bacteria</taxon>
        <taxon>Pseudomonadati</taxon>
        <taxon>Myxococcota</taxon>
        <taxon>Polyangia</taxon>
        <taxon>Polyangiales</taxon>
        <taxon>Polyangiaceae</taxon>
        <taxon>Sorangium</taxon>
    </lineage>
</organism>